<dbReference type="EMBL" id="QVQA01000015">
    <property type="protein sequence ID" value="KAF5101021.1"/>
    <property type="molecule type" value="Genomic_DNA"/>
</dbReference>
<organism evidence="1 2">
    <name type="scientific">Geotrichum galactomycetum</name>
    <dbReference type="NCBI Taxonomy" id="27317"/>
    <lineage>
        <taxon>Eukaryota</taxon>
        <taxon>Fungi</taxon>
        <taxon>Dikarya</taxon>
        <taxon>Ascomycota</taxon>
        <taxon>Saccharomycotina</taxon>
        <taxon>Dipodascomycetes</taxon>
        <taxon>Dipodascales</taxon>
        <taxon>Dipodascaceae</taxon>
        <taxon>Geotrichum</taxon>
    </lineage>
</organism>
<keyword evidence="2" id="KW-1185">Reference proteome</keyword>
<evidence type="ECO:0000313" key="1">
    <source>
        <dbReference type="EMBL" id="KAF5101021.1"/>
    </source>
</evidence>
<comment type="caution">
    <text evidence="1">The sequence shown here is derived from an EMBL/GenBank/DDBJ whole genome shotgun (WGS) entry which is preliminary data.</text>
</comment>
<accession>A0ACB6V847</accession>
<evidence type="ECO:0000313" key="2">
    <source>
        <dbReference type="Proteomes" id="UP000744676"/>
    </source>
</evidence>
<protein>
    <submittedName>
        <fullName evidence="1">Uncharacterized protein</fullName>
    </submittedName>
</protein>
<sequence length="126" mass="14437">MLKYFKNIQIQGTNLEIFRFAFCVSFPIATMIWVGIDTHEKLNIPNFRPDPARLNQIPKDPLEIRAEVERMRAERMERRKRLEEKARRLNIAAPTEQQDNKTEDEQEELSNVAGAIVAAAAAAPSS</sequence>
<proteinExistence type="predicted"/>
<name>A0ACB6V847_9ASCO</name>
<dbReference type="Proteomes" id="UP000744676">
    <property type="component" value="Unassembled WGS sequence"/>
</dbReference>
<reference evidence="1 2" key="1">
    <citation type="journal article" date="2020" name="Front. Microbiol.">
        <title>Phenotypic and Genetic Characterization of the Cheese Ripening Yeast Geotrichum candidum.</title>
        <authorList>
            <person name="Perkins V."/>
            <person name="Vignola S."/>
            <person name="Lessard M.H."/>
            <person name="Plante P.L."/>
            <person name="Corbeil J."/>
            <person name="Dugat-Bony E."/>
            <person name="Frenette M."/>
            <person name="Labrie S."/>
        </authorList>
    </citation>
    <scope>NUCLEOTIDE SEQUENCE [LARGE SCALE GENOMIC DNA]</scope>
    <source>
        <strain evidence="1 2">LMA-1147</strain>
    </source>
</reference>
<gene>
    <name evidence="1" type="ORF">D0Z00_001021</name>
</gene>